<accession>A0A0E9P6J3</accession>
<dbReference type="EMBL" id="GBXM01108872">
    <property type="protein sequence ID" value="JAG99704.1"/>
    <property type="molecule type" value="Transcribed_RNA"/>
</dbReference>
<dbReference type="AlphaFoldDB" id="A0A0E9P6J3"/>
<protein>
    <submittedName>
        <fullName evidence="1">Uncharacterized protein</fullName>
    </submittedName>
</protein>
<organism evidence="1">
    <name type="scientific">Anguilla anguilla</name>
    <name type="common">European freshwater eel</name>
    <name type="synonym">Muraena anguilla</name>
    <dbReference type="NCBI Taxonomy" id="7936"/>
    <lineage>
        <taxon>Eukaryota</taxon>
        <taxon>Metazoa</taxon>
        <taxon>Chordata</taxon>
        <taxon>Craniata</taxon>
        <taxon>Vertebrata</taxon>
        <taxon>Euteleostomi</taxon>
        <taxon>Actinopterygii</taxon>
        <taxon>Neopterygii</taxon>
        <taxon>Teleostei</taxon>
        <taxon>Anguilliformes</taxon>
        <taxon>Anguillidae</taxon>
        <taxon>Anguilla</taxon>
    </lineage>
</organism>
<sequence>MLTLNCLDCENGKENKENWPFARKVSLSQQCSWPKAYGSLMK</sequence>
<evidence type="ECO:0000313" key="1">
    <source>
        <dbReference type="EMBL" id="JAG99704.1"/>
    </source>
</evidence>
<proteinExistence type="predicted"/>
<name>A0A0E9P6J3_ANGAN</name>
<reference evidence="1" key="2">
    <citation type="journal article" date="2015" name="Fish Shellfish Immunol.">
        <title>Early steps in the European eel (Anguilla anguilla)-Vibrio vulnificus interaction in the gills: Role of the RtxA13 toxin.</title>
        <authorList>
            <person name="Callol A."/>
            <person name="Pajuelo D."/>
            <person name="Ebbesson L."/>
            <person name="Teles M."/>
            <person name="MacKenzie S."/>
            <person name="Amaro C."/>
        </authorList>
    </citation>
    <scope>NUCLEOTIDE SEQUENCE</scope>
</reference>
<reference evidence="1" key="1">
    <citation type="submission" date="2014-11" db="EMBL/GenBank/DDBJ databases">
        <authorList>
            <person name="Amaro Gonzalez C."/>
        </authorList>
    </citation>
    <scope>NUCLEOTIDE SEQUENCE</scope>
</reference>